<dbReference type="InterPro" id="IPR056823">
    <property type="entry name" value="TEN-like_YD-shell"/>
</dbReference>
<evidence type="ECO:0000259" key="2">
    <source>
        <dbReference type="Pfam" id="PF20148"/>
    </source>
</evidence>
<keyword evidence="1" id="KW-0677">Repeat</keyword>
<organism evidence="4 5">
    <name type="scientific">Undibacterium terreum</name>
    <dbReference type="NCBI Taxonomy" id="1224302"/>
    <lineage>
        <taxon>Bacteria</taxon>
        <taxon>Pseudomonadati</taxon>
        <taxon>Pseudomonadota</taxon>
        <taxon>Betaproteobacteria</taxon>
        <taxon>Burkholderiales</taxon>
        <taxon>Oxalobacteraceae</taxon>
        <taxon>Undibacterium</taxon>
    </lineage>
</organism>
<dbReference type="InterPro" id="IPR031325">
    <property type="entry name" value="RHS_repeat"/>
</dbReference>
<evidence type="ECO:0008006" key="6">
    <source>
        <dbReference type="Google" id="ProtNLM"/>
    </source>
</evidence>
<evidence type="ECO:0000313" key="5">
    <source>
        <dbReference type="Proteomes" id="UP000637423"/>
    </source>
</evidence>
<feature type="domain" description="Teneurin-like YD-shell" evidence="3">
    <location>
        <begin position="565"/>
        <end position="702"/>
    </location>
</feature>
<dbReference type="Gene3D" id="2.180.10.10">
    <property type="entry name" value="RHS repeat-associated core"/>
    <property type="match status" value="1"/>
</dbReference>
<gene>
    <name evidence="4" type="ORF">GCM10011396_33480</name>
</gene>
<dbReference type="Pfam" id="PF25023">
    <property type="entry name" value="TEN_YD-shell"/>
    <property type="match status" value="1"/>
</dbReference>
<dbReference type="PANTHER" id="PTHR32305">
    <property type="match status" value="1"/>
</dbReference>
<proteinExistence type="predicted"/>
<keyword evidence="5" id="KW-1185">Reference proteome</keyword>
<sequence length="746" mass="80795">MDGKSCECPSGTQYFDDVKKCVVVREDNGGTPKINYDKGGPSCHVDPNKDQQDCGNPINPGNGNKYQTEIDYLDSSSSGELSVRRTYNSNPLAINASQSRSFGANWTYAYDATVTDLGGVSTLPSPYQWYSCWIRTDNNYRYCIYPSTSIDETQRVLSIQRANGNKSIVVVGPNSVYIQDPDNNDRLTATRDGNGKLTSWQLYVSQNESVETYDAKGLLLSITSQNGRVRQLTYSDGISNNSSVGRVPASAPVCPHVQTGDVLPAGLLLCVTDSWGRQVQFEYDAKSRIAKFYDPANLVYSYEYDGASGGCTTPDANNRACAANNLTRITYPDGKTKTYHYNEAAQINGGTACANTVQIGNGFGSLLNSLTGITDENGVRYASWTYDCQGLATSSQHAGGVEKVSLAYGTVDSSGKSINTITHYLGTPSNPQTTTRSYNYQLVLGVAKNAGIDQPCVECGPAKARTYDGNGNVTSSTDWNGIVTTYGYDLGRNLETSRVEASGTPQARTVMTSWYTTYRLPLSISEPLLRTTYTYDVSGNVLTKTEQATTDANGAAGFGATLTGSPRTWTYTYNNLGQVLTVTGPRTDVTDVTTYTYDGSGNLSTVTNALGHVTSLTNYDANGRVGHITEPNGATTDLAYSPRGWLTSRVVTSGNTVESTNYDYDGVGQIKLVTLPDRSSVSYVYDDAHRLTQVSDSLGNSIIYTLDLRGNRTQEQIKDPNGNLARQISRVYDNLNRLQQVTGAAQ</sequence>
<dbReference type="Pfam" id="PF05593">
    <property type="entry name" value="RHS_repeat"/>
    <property type="match status" value="1"/>
</dbReference>
<feature type="domain" description="DUF6531" evidence="2">
    <location>
        <begin position="55"/>
        <end position="115"/>
    </location>
</feature>
<dbReference type="InterPro" id="IPR045351">
    <property type="entry name" value="DUF6531"/>
</dbReference>
<dbReference type="EMBL" id="BMED01000003">
    <property type="protein sequence ID" value="GGC83372.1"/>
    <property type="molecule type" value="Genomic_DNA"/>
</dbReference>
<dbReference type="NCBIfam" id="TIGR01643">
    <property type="entry name" value="YD_repeat_2x"/>
    <property type="match status" value="2"/>
</dbReference>
<evidence type="ECO:0000256" key="1">
    <source>
        <dbReference type="ARBA" id="ARBA00022737"/>
    </source>
</evidence>
<dbReference type="Proteomes" id="UP000637423">
    <property type="component" value="Unassembled WGS sequence"/>
</dbReference>
<reference evidence="4" key="1">
    <citation type="journal article" date="2014" name="Int. J. Syst. Evol. Microbiol.">
        <title>Complete genome sequence of Corynebacterium casei LMG S-19264T (=DSM 44701T), isolated from a smear-ripened cheese.</title>
        <authorList>
            <consortium name="US DOE Joint Genome Institute (JGI-PGF)"/>
            <person name="Walter F."/>
            <person name="Albersmeier A."/>
            <person name="Kalinowski J."/>
            <person name="Ruckert C."/>
        </authorList>
    </citation>
    <scope>NUCLEOTIDE SEQUENCE</scope>
    <source>
        <strain evidence="4">CGMCC 1.10998</strain>
    </source>
</reference>
<dbReference type="InterPro" id="IPR006530">
    <property type="entry name" value="YD"/>
</dbReference>
<dbReference type="AlphaFoldDB" id="A0A916URG9"/>
<accession>A0A916URG9</accession>
<name>A0A916URG9_9BURK</name>
<dbReference type="Pfam" id="PF20148">
    <property type="entry name" value="DUF6531"/>
    <property type="match status" value="1"/>
</dbReference>
<reference evidence="4" key="2">
    <citation type="submission" date="2020-09" db="EMBL/GenBank/DDBJ databases">
        <authorList>
            <person name="Sun Q."/>
            <person name="Zhou Y."/>
        </authorList>
    </citation>
    <scope>NUCLEOTIDE SEQUENCE</scope>
    <source>
        <strain evidence="4">CGMCC 1.10998</strain>
    </source>
</reference>
<dbReference type="PANTHER" id="PTHR32305:SF15">
    <property type="entry name" value="PROTEIN RHSA-RELATED"/>
    <property type="match status" value="1"/>
</dbReference>
<protein>
    <recommendedName>
        <fullName evidence="6">YD repeat-containing protein</fullName>
    </recommendedName>
</protein>
<comment type="caution">
    <text evidence="4">The sequence shown here is derived from an EMBL/GenBank/DDBJ whole genome shotgun (WGS) entry which is preliminary data.</text>
</comment>
<evidence type="ECO:0000313" key="4">
    <source>
        <dbReference type="EMBL" id="GGC83372.1"/>
    </source>
</evidence>
<evidence type="ECO:0000259" key="3">
    <source>
        <dbReference type="Pfam" id="PF25023"/>
    </source>
</evidence>
<dbReference type="InterPro" id="IPR050708">
    <property type="entry name" value="T6SS_VgrG/RHS"/>
</dbReference>